<evidence type="ECO:0000313" key="2">
    <source>
        <dbReference type="Proteomes" id="UP001066276"/>
    </source>
</evidence>
<gene>
    <name evidence="1" type="ORF">NDU88_002655</name>
</gene>
<keyword evidence="2" id="KW-1185">Reference proteome</keyword>
<comment type="caution">
    <text evidence="1">The sequence shown here is derived from an EMBL/GenBank/DDBJ whole genome shotgun (WGS) entry which is preliminary data.</text>
</comment>
<dbReference type="AlphaFoldDB" id="A0AAV7NEB4"/>
<sequence length="232" mass="26208">MGVHQDYVMPEQHQGRGTWRPHEFRSRELTCFRLTSGVDVTTRRSNAVARSWMHLFSGLSPLREAGLKAEMDCWIETQRHGVLNVALWAEAAHGVCRRRCCLILCCPRGRRISVFLNVCQQEKEPSVHCKSYLATTVGDRVFMTPVKLRARATFRGPRLHLYSSSTAQVKVRRPLRSRSLEFLQGLERGALAIRKAKGGGQLTSKKGISQQPCSLKLEQERGTVIKQALLAI</sequence>
<protein>
    <submittedName>
        <fullName evidence="1">Uncharacterized protein</fullName>
    </submittedName>
</protein>
<reference evidence="1" key="1">
    <citation type="journal article" date="2022" name="bioRxiv">
        <title>Sequencing and chromosome-scale assembly of the giantPleurodeles waltlgenome.</title>
        <authorList>
            <person name="Brown T."/>
            <person name="Elewa A."/>
            <person name="Iarovenko S."/>
            <person name="Subramanian E."/>
            <person name="Araus A.J."/>
            <person name="Petzold A."/>
            <person name="Susuki M."/>
            <person name="Suzuki K.-i.T."/>
            <person name="Hayashi T."/>
            <person name="Toyoda A."/>
            <person name="Oliveira C."/>
            <person name="Osipova E."/>
            <person name="Leigh N.D."/>
            <person name="Simon A."/>
            <person name="Yun M.H."/>
        </authorList>
    </citation>
    <scope>NUCLEOTIDE SEQUENCE</scope>
    <source>
        <strain evidence="1">20211129_DDA</strain>
        <tissue evidence="1">Liver</tissue>
    </source>
</reference>
<accession>A0AAV7NEB4</accession>
<proteinExistence type="predicted"/>
<dbReference type="Proteomes" id="UP001066276">
    <property type="component" value="Chromosome 8"/>
</dbReference>
<dbReference type="EMBL" id="JANPWB010000012">
    <property type="protein sequence ID" value="KAJ1114417.1"/>
    <property type="molecule type" value="Genomic_DNA"/>
</dbReference>
<name>A0AAV7NEB4_PLEWA</name>
<evidence type="ECO:0000313" key="1">
    <source>
        <dbReference type="EMBL" id="KAJ1114417.1"/>
    </source>
</evidence>
<organism evidence="1 2">
    <name type="scientific">Pleurodeles waltl</name>
    <name type="common">Iberian ribbed newt</name>
    <dbReference type="NCBI Taxonomy" id="8319"/>
    <lineage>
        <taxon>Eukaryota</taxon>
        <taxon>Metazoa</taxon>
        <taxon>Chordata</taxon>
        <taxon>Craniata</taxon>
        <taxon>Vertebrata</taxon>
        <taxon>Euteleostomi</taxon>
        <taxon>Amphibia</taxon>
        <taxon>Batrachia</taxon>
        <taxon>Caudata</taxon>
        <taxon>Salamandroidea</taxon>
        <taxon>Salamandridae</taxon>
        <taxon>Pleurodelinae</taxon>
        <taxon>Pleurodeles</taxon>
    </lineage>
</organism>